<accession>A0A2D3I6S6</accession>
<proteinExistence type="predicted"/>
<dbReference type="EMBL" id="MF768985">
    <property type="protein sequence ID" value="ATU84106.1"/>
    <property type="molecule type" value="Genomic_DNA"/>
</dbReference>
<evidence type="ECO:0000313" key="1">
    <source>
        <dbReference type="EMBL" id="ATU84106.1"/>
    </source>
</evidence>
<sequence>MTGVCCCRKVIQVYPLVQLGTYLKNCQLWGLRYLSHCTLTYHRYHTLIHEKRYHRVALTLVPYS</sequence>
<reference evidence="1" key="1">
    <citation type="journal article" date="2018" name="Aquaculture">
        <title>Complete genome sequence of a white spot syndrome virus associated with a disease incursion in Australia.</title>
        <authorList>
            <person name="Oakey J."/>
            <person name="Smith C.S."/>
        </authorList>
    </citation>
    <scope>NUCLEOTIDE SEQUENCE [LARGE SCALE GENOMIC DNA]</scope>
    <source>
        <strain evidence="1">WSSV-AU</strain>
    </source>
</reference>
<protein>
    <submittedName>
        <fullName evidence="1">ORF75</fullName>
    </submittedName>
</protein>
<dbReference type="Proteomes" id="UP000267516">
    <property type="component" value="Segment"/>
</dbReference>
<organism evidence="1">
    <name type="scientific">White spot syndrome virus</name>
    <dbReference type="NCBI Taxonomy" id="342409"/>
    <lineage>
        <taxon>Viruses</taxon>
        <taxon>Viruses incertae sedis</taxon>
        <taxon>Naldaviricetes</taxon>
        <taxon>Nimaviridae</taxon>
        <taxon>Whispovirus</taxon>
    </lineage>
</organism>
<name>A0A2D3I6S6_9VIRU</name>